<evidence type="ECO:0000313" key="8">
    <source>
        <dbReference type="Proteomes" id="UP000002899"/>
    </source>
</evidence>
<reference evidence="7 8" key="1">
    <citation type="journal article" date="2012" name="Nucleic Acids Res.">
        <title>Sequencing of the smallest Apicomplexan genome from the human pathogen Babesia microti.</title>
        <authorList>
            <person name="Cornillot E."/>
            <person name="Hadj-Kaddour K."/>
            <person name="Dassouli A."/>
            <person name="Noel B."/>
            <person name="Ranwez V."/>
            <person name="Vacherie B."/>
            <person name="Augagneur Y."/>
            <person name="Bres V."/>
            <person name="Duclos A."/>
            <person name="Randazzo S."/>
            <person name="Carcy B."/>
            <person name="Debierre-Grockiego F."/>
            <person name="Delbecq S."/>
            <person name="Moubri-Menage K."/>
            <person name="Shams-Eldin H."/>
            <person name="Usmani-Brown S."/>
            <person name="Bringaud F."/>
            <person name="Wincker P."/>
            <person name="Vivares C.P."/>
            <person name="Schwarz R.T."/>
            <person name="Schetters T.P."/>
            <person name="Krause P.J."/>
            <person name="Gorenflot A."/>
            <person name="Berry V."/>
            <person name="Barbe V."/>
            <person name="Ben Mamoun C."/>
        </authorList>
    </citation>
    <scope>NUCLEOTIDE SEQUENCE [LARGE SCALE GENOMIC DNA]</scope>
    <source>
        <strain evidence="7 8">RI</strain>
    </source>
</reference>
<dbReference type="OrthoDB" id="9984778at2759"/>
<organism evidence="7 8">
    <name type="scientific">Babesia microti (strain RI)</name>
    <dbReference type="NCBI Taxonomy" id="1133968"/>
    <lineage>
        <taxon>Eukaryota</taxon>
        <taxon>Sar</taxon>
        <taxon>Alveolata</taxon>
        <taxon>Apicomplexa</taxon>
        <taxon>Aconoidasida</taxon>
        <taxon>Piroplasmida</taxon>
        <taxon>Babesiidae</taxon>
        <taxon>Babesia</taxon>
    </lineage>
</organism>
<evidence type="ECO:0000259" key="6">
    <source>
        <dbReference type="PROSITE" id="PS50089"/>
    </source>
</evidence>
<feature type="transmembrane region" description="Helical" evidence="5">
    <location>
        <begin position="176"/>
        <end position="195"/>
    </location>
</feature>
<dbReference type="OMA" id="IIYWNDC"/>
<dbReference type="InterPro" id="IPR013083">
    <property type="entry name" value="Znf_RING/FYVE/PHD"/>
</dbReference>
<dbReference type="InterPro" id="IPR001841">
    <property type="entry name" value="Znf_RING"/>
</dbReference>
<evidence type="ECO:0000256" key="5">
    <source>
        <dbReference type="SAM" id="Phobius"/>
    </source>
</evidence>
<reference evidence="7 8" key="2">
    <citation type="journal article" date="2013" name="PLoS ONE">
        <title>Whole genome mapping and re-organization of the nuclear and mitochondrial genomes of Babesia microti isolates.</title>
        <authorList>
            <person name="Cornillot E."/>
            <person name="Dassouli A."/>
            <person name="Garg A."/>
            <person name="Pachikara N."/>
            <person name="Randazzo S."/>
            <person name="Depoix D."/>
            <person name="Carcy B."/>
            <person name="Delbecq S."/>
            <person name="Frutos R."/>
            <person name="Silva J.C."/>
            <person name="Sutton R."/>
            <person name="Krause P.J."/>
            <person name="Mamoun C.B."/>
        </authorList>
    </citation>
    <scope>NUCLEOTIDE SEQUENCE [LARGE SCALE GENOMIC DNA]</scope>
    <source>
        <strain evidence="7 8">RI</strain>
    </source>
</reference>
<feature type="transmembrane region" description="Helical" evidence="5">
    <location>
        <begin position="92"/>
        <end position="113"/>
    </location>
</feature>
<dbReference type="GeneID" id="24424821"/>
<evidence type="ECO:0000256" key="3">
    <source>
        <dbReference type="ARBA" id="ARBA00022833"/>
    </source>
</evidence>
<dbReference type="GO" id="GO:0005634">
    <property type="term" value="C:nucleus"/>
    <property type="evidence" value="ECO:0007669"/>
    <property type="project" value="TreeGrafter"/>
</dbReference>
<dbReference type="GO" id="GO:0061630">
    <property type="term" value="F:ubiquitin protein ligase activity"/>
    <property type="evidence" value="ECO:0007669"/>
    <property type="project" value="TreeGrafter"/>
</dbReference>
<dbReference type="Gene3D" id="3.30.40.10">
    <property type="entry name" value="Zinc/RING finger domain, C3HC4 (zinc finger)"/>
    <property type="match status" value="1"/>
</dbReference>
<feature type="transmembrane region" description="Helical" evidence="5">
    <location>
        <begin position="58"/>
        <end position="80"/>
    </location>
</feature>
<protein>
    <submittedName>
        <fullName evidence="7">RING-H2 finger protein ATL73</fullName>
    </submittedName>
</protein>
<evidence type="ECO:0000313" key="7">
    <source>
        <dbReference type="EMBL" id="CTQ40786.1"/>
    </source>
</evidence>
<feature type="transmembrane region" description="Helical" evidence="5">
    <location>
        <begin position="147"/>
        <end position="164"/>
    </location>
</feature>
<keyword evidence="2 4" id="KW-0863">Zinc-finger</keyword>
<dbReference type="CDD" id="cd16454">
    <property type="entry name" value="RING-H2_PA-TM-RING"/>
    <property type="match status" value="1"/>
</dbReference>
<dbReference type="EMBL" id="LN871598">
    <property type="protein sequence ID" value="CTQ40786.1"/>
    <property type="molecule type" value="Genomic_DNA"/>
</dbReference>
<dbReference type="KEGG" id="bmic:BMR1_03g00935"/>
<evidence type="ECO:0000256" key="4">
    <source>
        <dbReference type="PROSITE-ProRule" id="PRU00175"/>
    </source>
</evidence>
<keyword evidence="5" id="KW-1133">Transmembrane helix</keyword>
<accession>A0A0K3AT96</accession>
<keyword evidence="5" id="KW-0812">Transmembrane</keyword>
<keyword evidence="3" id="KW-0862">Zinc</keyword>
<dbReference type="AlphaFoldDB" id="A0A0K3AT96"/>
<dbReference type="VEuPathDB" id="PiroplasmaDB:BMR1_03g00935"/>
<reference evidence="7 8" key="3">
    <citation type="journal article" date="2016" name="Sci. Rep.">
        <title>Genome-wide diversity and gene expression profiling of Babesia microti isolates identify polymorphic genes that mediate host-pathogen interactions.</title>
        <authorList>
            <person name="Silva J.C."/>
            <person name="Cornillot E."/>
            <person name="McCracken C."/>
            <person name="Usmani-Brown S."/>
            <person name="Dwivedi A."/>
            <person name="Ifeonu O.O."/>
            <person name="Crabtree J."/>
            <person name="Gotia H.T."/>
            <person name="Virji A.Z."/>
            <person name="Reynes C."/>
            <person name="Colinge J."/>
            <person name="Kumar V."/>
            <person name="Lawres L."/>
            <person name="Pazzi J.E."/>
            <person name="Pablo J.V."/>
            <person name="Hung C."/>
            <person name="Brancato J."/>
            <person name="Kumari P."/>
            <person name="Orvis J."/>
            <person name="Tretina K."/>
            <person name="Chibucos M."/>
            <person name="Ott S."/>
            <person name="Sadzewicz L."/>
            <person name="Sengamalay N."/>
            <person name="Shetty A.C."/>
            <person name="Su Q."/>
            <person name="Tallon L."/>
            <person name="Fraser C.M."/>
            <person name="Frutos R."/>
            <person name="Molina D.M."/>
            <person name="Krause P.J."/>
            <person name="Ben Mamoun C."/>
        </authorList>
    </citation>
    <scope>NUCLEOTIDE SEQUENCE [LARGE SCALE GENOMIC DNA]</scope>
    <source>
        <strain evidence="7 8">RI</strain>
    </source>
</reference>
<keyword evidence="5" id="KW-0472">Membrane</keyword>
<dbReference type="PANTHER" id="PTHR45931">
    <property type="entry name" value="SI:CH211-59O9.10"/>
    <property type="match status" value="1"/>
</dbReference>
<dbReference type="Proteomes" id="UP000002899">
    <property type="component" value="Chromosome III"/>
</dbReference>
<dbReference type="PROSITE" id="PS50089">
    <property type="entry name" value="ZF_RING_2"/>
    <property type="match status" value="1"/>
</dbReference>
<dbReference type="Pfam" id="PF13639">
    <property type="entry name" value="zf-RING_2"/>
    <property type="match status" value="1"/>
</dbReference>
<gene>
    <name evidence="7" type="ORF">BMR1_03g00935</name>
</gene>
<dbReference type="SMART" id="SM00184">
    <property type="entry name" value="RING"/>
    <property type="match status" value="1"/>
</dbReference>
<keyword evidence="1" id="KW-0479">Metal-binding</keyword>
<feature type="domain" description="RING-type" evidence="6">
    <location>
        <begin position="236"/>
        <end position="276"/>
    </location>
</feature>
<dbReference type="SUPFAM" id="SSF57850">
    <property type="entry name" value="RING/U-box"/>
    <property type="match status" value="1"/>
</dbReference>
<name>A0A0K3AT96_BABMR</name>
<dbReference type="GO" id="GO:0006511">
    <property type="term" value="P:ubiquitin-dependent protein catabolic process"/>
    <property type="evidence" value="ECO:0007669"/>
    <property type="project" value="TreeGrafter"/>
</dbReference>
<keyword evidence="8" id="KW-1185">Reference proteome</keyword>
<evidence type="ECO:0000256" key="1">
    <source>
        <dbReference type="ARBA" id="ARBA00022723"/>
    </source>
</evidence>
<dbReference type="GO" id="GO:0008270">
    <property type="term" value="F:zinc ion binding"/>
    <property type="evidence" value="ECO:0007669"/>
    <property type="project" value="UniProtKB-KW"/>
</dbReference>
<sequence>MASEESPLDDVLRQNTLYQNRVYEWILGLQRARPPVTSDPVMDLVVISPMQSAKFIRLMLLCGIVSGVLMSFPSVIYLILKWNKFSLYENKLKWWLAINSFIQGIQVPLRLVLYNALVNLEQSDNRVIIYCISLITSGNGWKLSKKITLLNYLWFMMGICLLNKTKAQKSALHYRIFLIIALNLVRMLITIIGFYRTFPPGIALGWRTPKGISKREISEIPLVPYDEKLEIKNGSCSICISEFYEGEWLRVLSCKHGFHKVCLDPWLYKNNACPLCMKCPTQPK</sequence>
<dbReference type="RefSeq" id="XP_012648797.1">
    <property type="nucleotide sequence ID" value="XM_012793343.1"/>
</dbReference>
<evidence type="ECO:0000256" key="2">
    <source>
        <dbReference type="ARBA" id="ARBA00022771"/>
    </source>
</evidence>
<proteinExistence type="predicted"/>
<dbReference type="InterPro" id="IPR051834">
    <property type="entry name" value="RING_finger_E3_ligase"/>
</dbReference>
<dbReference type="PANTHER" id="PTHR45931:SF3">
    <property type="entry name" value="RING ZINC FINGER-CONTAINING PROTEIN"/>
    <property type="match status" value="1"/>
</dbReference>